<organism evidence="2 3">
    <name type="scientific">Anaerotignum lactatifermentans</name>
    <dbReference type="NCBI Taxonomy" id="160404"/>
    <lineage>
        <taxon>Bacteria</taxon>
        <taxon>Bacillati</taxon>
        <taxon>Bacillota</taxon>
        <taxon>Clostridia</taxon>
        <taxon>Lachnospirales</taxon>
        <taxon>Anaerotignaceae</taxon>
        <taxon>Anaerotignum</taxon>
    </lineage>
</organism>
<dbReference type="CDD" id="cd00093">
    <property type="entry name" value="HTH_XRE"/>
    <property type="match status" value="1"/>
</dbReference>
<dbReference type="SMART" id="SM00530">
    <property type="entry name" value="HTH_XRE"/>
    <property type="match status" value="1"/>
</dbReference>
<keyword evidence="3" id="KW-1185">Reference proteome</keyword>
<protein>
    <submittedName>
        <fullName evidence="2">Helix-turn-helix transcriptional regulator</fullName>
    </submittedName>
</protein>
<dbReference type="Proteomes" id="UP000729290">
    <property type="component" value="Unassembled WGS sequence"/>
</dbReference>
<evidence type="ECO:0000313" key="3">
    <source>
        <dbReference type="Proteomes" id="UP000729290"/>
    </source>
</evidence>
<dbReference type="InterPro" id="IPR018126">
    <property type="entry name" value="SASP_alpha/beta-type_CS"/>
</dbReference>
<dbReference type="Gene3D" id="1.10.260.40">
    <property type="entry name" value="lambda repressor-like DNA-binding domains"/>
    <property type="match status" value="1"/>
</dbReference>
<dbReference type="RefSeq" id="WP_205134508.1">
    <property type="nucleotide sequence ID" value="NZ_JACSNT010000022.1"/>
</dbReference>
<name>A0ABS2GDF1_9FIRM</name>
<dbReference type="InterPro" id="IPR001387">
    <property type="entry name" value="Cro/C1-type_HTH"/>
</dbReference>
<dbReference type="Pfam" id="PF01381">
    <property type="entry name" value="HTH_3"/>
    <property type="match status" value="1"/>
</dbReference>
<comment type="caution">
    <text evidence="2">The sequence shown here is derived from an EMBL/GenBank/DDBJ whole genome shotgun (WGS) entry which is preliminary data.</text>
</comment>
<evidence type="ECO:0000313" key="2">
    <source>
        <dbReference type="EMBL" id="MBM6878897.1"/>
    </source>
</evidence>
<gene>
    <name evidence="2" type="ORF">H9X83_12165</name>
</gene>
<dbReference type="PROSITE" id="PS00304">
    <property type="entry name" value="SASP_1"/>
    <property type="match status" value="1"/>
</dbReference>
<dbReference type="EMBL" id="JACSNV010000026">
    <property type="protein sequence ID" value="MBM6878897.1"/>
    <property type="molecule type" value="Genomic_DNA"/>
</dbReference>
<dbReference type="PROSITE" id="PS50943">
    <property type="entry name" value="HTH_CROC1"/>
    <property type="match status" value="1"/>
</dbReference>
<accession>A0ABS2GDF1</accession>
<dbReference type="InterPro" id="IPR010982">
    <property type="entry name" value="Lambda_DNA-bd_dom_sf"/>
</dbReference>
<sequence>MLVNIEVERVRNQMTKEELAKEIGITLKTYYNWINGVTAIPSTKLQKMAKFFGVKMEYLLEESEVEKNAI</sequence>
<evidence type="ECO:0000259" key="1">
    <source>
        <dbReference type="PROSITE" id="PS50943"/>
    </source>
</evidence>
<reference evidence="2 3" key="1">
    <citation type="journal article" date="2021" name="Sci. Rep.">
        <title>The distribution of antibiotic resistance genes in chicken gut microbiota commensals.</title>
        <authorList>
            <person name="Juricova H."/>
            <person name="Matiasovicova J."/>
            <person name="Kubasova T."/>
            <person name="Cejkova D."/>
            <person name="Rychlik I."/>
        </authorList>
    </citation>
    <scope>NUCLEOTIDE SEQUENCE [LARGE SCALE GENOMIC DNA]</scope>
    <source>
        <strain evidence="2 3">An431b</strain>
    </source>
</reference>
<feature type="domain" description="HTH cro/C1-type" evidence="1">
    <location>
        <begin position="5"/>
        <end position="59"/>
    </location>
</feature>
<proteinExistence type="predicted"/>
<dbReference type="SUPFAM" id="SSF47413">
    <property type="entry name" value="lambda repressor-like DNA-binding domains"/>
    <property type="match status" value="1"/>
</dbReference>